<sequence length="320" mass="35758">MDATMVTNTSKMQLPPPDLISLLPDDILGAVITLLPAAEGARTQILSRRWRPLWRSAPLNLKAKTLADAEGILASHRGGPCRRLSLFLTWPPSFYNFPNRTEEVLRLPGLHGLQEFELMCFLPTAILFSVPRFSPTLRILSQSLDQLPDAPKPWDIGCRPGRGFHRGCSTVGLERLFQDGPVQEKDGPVYRQKIQVIQAPNLKMLGYLPGKEFVPPNLASKKMRLVSLPNAMHTVKILALDDVDPDMDVVIGFLTWFPCVEKLYMALHHSKMRNVKGNSNGVKPFVSLDCPAEHLKILELKGYRATHVGNELGQVFPQKC</sequence>
<evidence type="ECO:0000313" key="2">
    <source>
        <dbReference type="EMBL" id="KAF8669988.1"/>
    </source>
</evidence>
<name>A0A835E9V0_9POAL</name>
<evidence type="ECO:0000259" key="1">
    <source>
        <dbReference type="Pfam" id="PF24758"/>
    </source>
</evidence>
<organism evidence="2 3">
    <name type="scientific">Digitaria exilis</name>
    <dbReference type="NCBI Taxonomy" id="1010633"/>
    <lineage>
        <taxon>Eukaryota</taxon>
        <taxon>Viridiplantae</taxon>
        <taxon>Streptophyta</taxon>
        <taxon>Embryophyta</taxon>
        <taxon>Tracheophyta</taxon>
        <taxon>Spermatophyta</taxon>
        <taxon>Magnoliopsida</taxon>
        <taxon>Liliopsida</taxon>
        <taxon>Poales</taxon>
        <taxon>Poaceae</taxon>
        <taxon>PACMAD clade</taxon>
        <taxon>Panicoideae</taxon>
        <taxon>Panicodae</taxon>
        <taxon>Paniceae</taxon>
        <taxon>Anthephorinae</taxon>
        <taxon>Digitaria</taxon>
    </lineage>
</organism>
<feature type="domain" description="F-box/LRR-repeat protein 15/At3g58940/PEG3-like LRR" evidence="1">
    <location>
        <begin position="173"/>
        <end position="264"/>
    </location>
</feature>
<gene>
    <name evidence="2" type="ORF">HU200_051173</name>
</gene>
<dbReference type="PANTHER" id="PTHR32141:SF150">
    <property type="entry name" value="FBD DOMAIN-CONTAINING PROTEIN"/>
    <property type="match status" value="1"/>
</dbReference>
<dbReference type="AlphaFoldDB" id="A0A835E9V0"/>
<dbReference type="PANTHER" id="PTHR32141">
    <property type="match status" value="1"/>
</dbReference>
<dbReference type="EMBL" id="JACEFO010002268">
    <property type="protein sequence ID" value="KAF8669988.1"/>
    <property type="molecule type" value="Genomic_DNA"/>
</dbReference>
<dbReference type="InterPro" id="IPR055302">
    <property type="entry name" value="F-box_dom-containing"/>
</dbReference>
<dbReference type="SUPFAM" id="SSF81383">
    <property type="entry name" value="F-box domain"/>
    <property type="match status" value="1"/>
</dbReference>
<dbReference type="InterPro" id="IPR036047">
    <property type="entry name" value="F-box-like_dom_sf"/>
</dbReference>
<protein>
    <recommendedName>
        <fullName evidence="1">F-box/LRR-repeat protein 15/At3g58940/PEG3-like LRR domain-containing protein</fullName>
    </recommendedName>
</protein>
<dbReference type="InterPro" id="IPR055411">
    <property type="entry name" value="LRR_FXL15/At3g58940/PEG3-like"/>
</dbReference>
<accession>A0A835E9V0</accession>
<dbReference type="Proteomes" id="UP000636709">
    <property type="component" value="Unassembled WGS sequence"/>
</dbReference>
<proteinExistence type="predicted"/>
<evidence type="ECO:0000313" key="3">
    <source>
        <dbReference type="Proteomes" id="UP000636709"/>
    </source>
</evidence>
<dbReference type="Pfam" id="PF24758">
    <property type="entry name" value="LRR_At5g56370"/>
    <property type="match status" value="1"/>
</dbReference>
<comment type="caution">
    <text evidence="2">The sequence shown here is derived from an EMBL/GenBank/DDBJ whole genome shotgun (WGS) entry which is preliminary data.</text>
</comment>
<reference evidence="2" key="1">
    <citation type="submission" date="2020-07" db="EMBL/GenBank/DDBJ databases">
        <title>Genome sequence and genetic diversity analysis of an under-domesticated orphan crop, white fonio (Digitaria exilis).</title>
        <authorList>
            <person name="Bennetzen J.L."/>
            <person name="Chen S."/>
            <person name="Ma X."/>
            <person name="Wang X."/>
            <person name="Yssel A.E.J."/>
            <person name="Chaluvadi S.R."/>
            <person name="Johnson M."/>
            <person name="Gangashetty P."/>
            <person name="Hamidou F."/>
            <person name="Sanogo M.D."/>
            <person name="Zwaenepoel A."/>
            <person name="Wallace J."/>
            <person name="Van De Peer Y."/>
            <person name="Van Deynze A."/>
        </authorList>
    </citation>
    <scope>NUCLEOTIDE SEQUENCE</scope>
    <source>
        <tissue evidence="2">Leaves</tissue>
    </source>
</reference>
<keyword evidence="3" id="KW-1185">Reference proteome</keyword>
<dbReference type="OrthoDB" id="693675at2759"/>